<reference evidence="10" key="1">
    <citation type="submission" date="2021-02" db="EMBL/GenBank/DDBJ databases">
        <authorList>
            <person name="Dougan E. K."/>
            <person name="Rhodes N."/>
            <person name="Thang M."/>
            <person name="Chan C."/>
        </authorList>
    </citation>
    <scope>NUCLEOTIDE SEQUENCE</scope>
</reference>
<feature type="transmembrane region" description="Helical" evidence="8">
    <location>
        <begin position="551"/>
        <end position="569"/>
    </location>
</feature>
<evidence type="ECO:0000259" key="9">
    <source>
        <dbReference type="Pfam" id="PF13937"/>
    </source>
</evidence>
<feature type="transmembrane region" description="Helical" evidence="8">
    <location>
        <begin position="171"/>
        <end position="195"/>
    </location>
</feature>
<feature type="transmembrane region" description="Helical" evidence="8">
    <location>
        <begin position="201"/>
        <end position="222"/>
    </location>
</feature>
<dbReference type="InterPro" id="IPR050277">
    <property type="entry name" value="Sodium:Solute_Symporter"/>
</dbReference>
<feature type="transmembrane region" description="Helical" evidence="8">
    <location>
        <begin position="20"/>
        <end position="40"/>
    </location>
</feature>
<evidence type="ECO:0000256" key="7">
    <source>
        <dbReference type="RuleBase" id="RU362091"/>
    </source>
</evidence>
<comment type="subcellular location">
    <subcellularLocation>
        <location evidence="1">Membrane</location>
        <topology evidence="1">Multi-pass membrane protein</topology>
    </subcellularLocation>
</comment>
<dbReference type="Pfam" id="PF13937">
    <property type="entry name" value="DUF4212"/>
    <property type="match status" value="1"/>
</dbReference>
<dbReference type="PROSITE" id="PS50283">
    <property type="entry name" value="NA_SOLUT_SYMP_3"/>
    <property type="match status" value="1"/>
</dbReference>
<proteinExistence type="inferred from homology"/>
<name>A0A813E722_POLGL</name>
<gene>
    <name evidence="10" type="ORF">PGLA1383_LOCUS15351</name>
</gene>
<dbReference type="InterPro" id="IPR038377">
    <property type="entry name" value="Na/Glc_symporter_sf"/>
</dbReference>
<dbReference type="InterPro" id="IPR019899">
    <property type="entry name" value="Na/solute_symporter_VC_2705"/>
</dbReference>
<evidence type="ECO:0000256" key="4">
    <source>
        <dbReference type="ARBA" id="ARBA00022692"/>
    </source>
</evidence>
<dbReference type="PANTHER" id="PTHR48086">
    <property type="entry name" value="SODIUM/PROLINE SYMPORTER-RELATED"/>
    <property type="match status" value="1"/>
</dbReference>
<evidence type="ECO:0000256" key="1">
    <source>
        <dbReference type="ARBA" id="ARBA00004141"/>
    </source>
</evidence>
<evidence type="ECO:0000256" key="5">
    <source>
        <dbReference type="ARBA" id="ARBA00022989"/>
    </source>
</evidence>
<evidence type="ECO:0000256" key="8">
    <source>
        <dbReference type="SAM" id="Phobius"/>
    </source>
</evidence>
<feature type="transmembrane region" description="Helical" evidence="8">
    <location>
        <begin position="575"/>
        <end position="600"/>
    </location>
</feature>
<feature type="transmembrane region" description="Helical" evidence="8">
    <location>
        <begin position="504"/>
        <end position="531"/>
    </location>
</feature>
<evidence type="ECO:0000313" key="11">
    <source>
        <dbReference type="Proteomes" id="UP000654075"/>
    </source>
</evidence>
<evidence type="ECO:0000256" key="2">
    <source>
        <dbReference type="ARBA" id="ARBA00006434"/>
    </source>
</evidence>
<dbReference type="Proteomes" id="UP000654075">
    <property type="component" value="Unassembled WGS sequence"/>
</dbReference>
<feature type="transmembrane region" description="Helical" evidence="8">
    <location>
        <begin position="391"/>
        <end position="413"/>
    </location>
</feature>
<keyword evidence="6 8" id="KW-0472">Membrane</keyword>
<evidence type="ECO:0000313" key="10">
    <source>
        <dbReference type="EMBL" id="CAE8596894.1"/>
    </source>
</evidence>
<keyword evidence="4 8" id="KW-0812">Transmembrane</keyword>
<protein>
    <recommendedName>
        <fullName evidence="9">Sodium symporter small subunit domain-containing protein</fullName>
    </recommendedName>
</protein>
<comment type="similarity">
    <text evidence="2 7">Belongs to the sodium:solute symporter (SSF) (TC 2.A.21) family.</text>
</comment>
<dbReference type="AlphaFoldDB" id="A0A813E722"/>
<dbReference type="Gene3D" id="1.20.1730.10">
    <property type="entry name" value="Sodium/glucose cotransporter"/>
    <property type="match status" value="1"/>
</dbReference>
<dbReference type="GO" id="GO:0005886">
    <property type="term" value="C:plasma membrane"/>
    <property type="evidence" value="ECO:0007669"/>
    <property type="project" value="TreeGrafter"/>
</dbReference>
<dbReference type="CDD" id="cd11480">
    <property type="entry name" value="SLC5sbd_u4"/>
    <property type="match status" value="1"/>
</dbReference>
<feature type="transmembrane region" description="Helical" evidence="8">
    <location>
        <begin position="255"/>
        <end position="274"/>
    </location>
</feature>
<feature type="transmembrane region" description="Helical" evidence="8">
    <location>
        <begin position="52"/>
        <end position="75"/>
    </location>
</feature>
<keyword evidence="3" id="KW-0813">Transport</keyword>
<sequence length="729" mass="78376">MLGEKYFQLDMSYWGRSRRLVIQILCIWALVAYGLPALVMETNKMNYLGFPLGYYNCAQVIPLFYGALLLIFNHVQEGIEADQMDGKPMVEAASSAALNAVLMKVYVAYTGGFVSFVLFLGFLEAVGVPDQAIGILFVIFTLGMYAAIGIASRTSKSDDFYVAGRNVPPIFNGMATAADWMSGASFVGMAGTLYALGYDGLAYITGWTGGYVLVSTVIAPYLRRFGSFTVPEFIASRYQGTVQLPGGKVVEVSGVARFLATIVLLSCSFTYLTAQVFSTGVIVSRFIGIQFEVAVFSGLIGVLFCSLLGGMRAVTYTQVAQYVILIIAYTVPAICMSTTQDDGFNKNNPVEFLVYGGTLQAIALREKEMVLLGLASKVTPYLEPKWRRVDFFALTFCLMVGTASLPHVLMRYFTTPSVRSARRSVTWSLGFILVLYMTAPAYAAFAKLEVYTNVIGQPLSVLPQWVFTYGKIGTHVRVREGDLKISKDAMVIATPEIAGLPYTIAGLVSAGGLAASLSTADGLLLAISNALSHDIYFRLIDDKASIQKRLLISRVLLVVIALMAAGTAASKPADILSMVAWAFSLAASGNFPALVLGIWWRRANAQGAIAGIICGWGLTLTYLLGTVYGGWELWGGISNVAAAVFGLPVGFAANIIVSLLTAPPPDNVLAMVDSLRDFKVTGEDLTAEELEDIKEKEEALARIQLPQVSITGEATAEATAEVTAAEASI</sequence>
<feature type="transmembrane region" description="Helical" evidence="8">
    <location>
        <begin position="607"/>
        <end position="628"/>
    </location>
</feature>
<feature type="transmembrane region" description="Helical" evidence="8">
    <location>
        <begin position="96"/>
        <end position="120"/>
    </location>
</feature>
<dbReference type="InterPro" id="IPR019886">
    <property type="entry name" value="Na_symporter_ssu"/>
</dbReference>
<evidence type="ECO:0000256" key="6">
    <source>
        <dbReference type="ARBA" id="ARBA00023136"/>
    </source>
</evidence>
<keyword evidence="11" id="KW-1185">Reference proteome</keyword>
<comment type="caution">
    <text evidence="10">The sequence shown here is derived from an EMBL/GenBank/DDBJ whole genome shotgun (WGS) entry which is preliminary data.</text>
</comment>
<dbReference type="PANTHER" id="PTHR48086:SF5">
    <property type="entry name" value="NA(+):SOLUTE SYMPORTER (SSF FAMILY)"/>
    <property type="match status" value="1"/>
</dbReference>
<feature type="transmembrane region" description="Helical" evidence="8">
    <location>
        <begin position="640"/>
        <end position="662"/>
    </location>
</feature>
<feature type="domain" description="Sodium symporter small subunit" evidence="9">
    <location>
        <begin position="12"/>
        <end position="80"/>
    </location>
</feature>
<organism evidence="10 11">
    <name type="scientific">Polarella glacialis</name>
    <name type="common">Dinoflagellate</name>
    <dbReference type="NCBI Taxonomy" id="89957"/>
    <lineage>
        <taxon>Eukaryota</taxon>
        <taxon>Sar</taxon>
        <taxon>Alveolata</taxon>
        <taxon>Dinophyceae</taxon>
        <taxon>Suessiales</taxon>
        <taxon>Suessiaceae</taxon>
        <taxon>Polarella</taxon>
    </lineage>
</organism>
<feature type="transmembrane region" description="Helical" evidence="8">
    <location>
        <begin position="319"/>
        <end position="339"/>
    </location>
</feature>
<feature type="transmembrane region" description="Helical" evidence="8">
    <location>
        <begin position="132"/>
        <end position="151"/>
    </location>
</feature>
<feature type="transmembrane region" description="Helical" evidence="8">
    <location>
        <begin position="425"/>
        <end position="445"/>
    </location>
</feature>
<dbReference type="NCBIfam" id="TIGR03647">
    <property type="entry name" value="Na_symport_sm"/>
    <property type="match status" value="1"/>
</dbReference>
<dbReference type="InterPro" id="IPR001734">
    <property type="entry name" value="Na/solute_symporter"/>
</dbReference>
<accession>A0A813E722</accession>
<dbReference type="Pfam" id="PF00474">
    <property type="entry name" value="SSF"/>
    <property type="match status" value="1"/>
</dbReference>
<keyword evidence="5 8" id="KW-1133">Transmembrane helix</keyword>
<evidence type="ECO:0000256" key="3">
    <source>
        <dbReference type="ARBA" id="ARBA00022448"/>
    </source>
</evidence>
<dbReference type="OrthoDB" id="546820at2759"/>
<dbReference type="GO" id="GO:0022857">
    <property type="term" value="F:transmembrane transporter activity"/>
    <property type="evidence" value="ECO:0007669"/>
    <property type="project" value="InterPro"/>
</dbReference>
<feature type="transmembrane region" description="Helical" evidence="8">
    <location>
        <begin position="286"/>
        <end position="307"/>
    </location>
</feature>
<dbReference type="NCBIfam" id="TIGR03648">
    <property type="entry name" value="Na_symport_lg"/>
    <property type="match status" value="1"/>
</dbReference>
<dbReference type="EMBL" id="CAJNNV010009001">
    <property type="protein sequence ID" value="CAE8596894.1"/>
    <property type="molecule type" value="Genomic_DNA"/>
</dbReference>